<gene>
    <name evidence="2" type="ORF">ERS132440_00644</name>
</gene>
<sequence length="274" mass="32432">MTKHKKFILTPITLLLEEAVLATTGMSDGIHSFALSDYIFQSVLLKMAGFQEQKMKCISWDIATHDFEFRFAWLDHGHKSQGTYSTYESKNYVYKELIKAIQAVNEEFIINNSIERDSILREVIDKIECIFVNSSIVSWRQRHFDYFTKYKWTQSEEITPSNEDLFSKLGKPPKEPKNENGQKNYEKELAKYSLKKNINLVDKYKAFYSFRNQIAHNTKSYQQNLPILNILSKENDESRNYFIWFAVLTIIDEVFMKLYSIYVDIVEEQSEFNY</sequence>
<evidence type="ECO:0000313" key="3">
    <source>
        <dbReference type="Proteomes" id="UP000074356"/>
    </source>
</evidence>
<proteinExistence type="predicted"/>
<dbReference type="EMBL" id="FIIB01000004">
    <property type="protein sequence ID" value="CYV44481.1"/>
    <property type="molecule type" value="Genomic_DNA"/>
</dbReference>
<dbReference type="AlphaFoldDB" id="A0A123TM82"/>
<protein>
    <submittedName>
        <fullName evidence="2">Uncharacterized protein</fullName>
    </submittedName>
</protein>
<name>A0A123TM82_STRSU</name>
<feature type="compositionally biased region" description="Basic and acidic residues" evidence="1">
    <location>
        <begin position="172"/>
        <end position="182"/>
    </location>
</feature>
<organism evidence="2 3">
    <name type="scientific">Streptococcus suis</name>
    <dbReference type="NCBI Taxonomy" id="1307"/>
    <lineage>
        <taxon>Bacteria</taxon>
        <taxon>Bacillati</taxon>
        <taxon>Bacillota</taxon>
        <taxon>Bacilli</taxon>
        <taxon>Lactobacillales</taxon>
        <taxon>Streptococcaceae</taxon>
        <taxon>Streptococcus</taxon>
    </lineage>
</organism>
<evidence type="ECO:0000256" key="1">
    <source>
        <dbReference type="SAM" id="MobiDB-lite"/>
    </source>
</evidence>
<accession>A0A123TM82</accession>
<dbReference type="Proteomes" id="UP000074356">
    <property type="component" value="Unassembled WGS sequence"/>
</dbReference>
<reference evidence="2 3" key="1">
    <citation type="submission" date="2016-02" db="EMBL/GenBank/DDBJ databases">
        <authorList>
            <consortium name="Pathogen Informatics"/>
        </authorList>
    </citation>
    <scope>NUCLEOTIDE SEQUENCE [LARGE SCALE GENOMIC DNA]</scope>
    <source>
        <strain evidence="2 3">LSS78</strain>
    </source>
</reference>
<evidence type="ECO:0000313" key="2">
    <source>
        <dbReference type="EMBL" id="CYV44481.1"/>
    </source>
</evidence>
<feature type="region of interest" description="Disordered" evidence="1">
    <location>
        <begin position="163"/>
        <end position="182"/>
    </location>
</feature>
<dbReference type="RefSeq" id="WP_044682436.1">
    <property type="nucleotide sequence ID" value="NZ_CEHN01000031.1"/>
</dbReference>